<dbReference type="PANTHER" id="PTHR47505">
    <property type="entry name" value="DNA UTILIZATION PROTEIN YHGH"/>
    <property type="match status" value="1"/>
</dbReference>
<comment type="similarity">
    <text evidence="1">Belongs to the ComF/GntX family.</text>
</comment>
<evidence type="ECO:0000313" key="3">
    <source>
        <dbReference type="EMBL" id="MBE9664844.1"/>
    </source>
</evidence>
<sequence>MKLRSYLADFVALLFPELCHACGQSLVAHEDLICTDCLYNLPYTNFHQQPDNIVARQFWGKVKLNGAYALFYFTKGGKVQQLIHQLKYNNAPMVGNKLGHIAGAQLMKSEHLNMFDAVIPVPLHKSRLRKRGYNQSACFAEGLAEALNTAVVINNLIRTKATATQTHKSRFDRAVNMQDVFTVADIKALADKHVLLVDDVVTTGSTLEACAQALLAVPGLKLSIATIAYAE</sequence>
<dbReference type="RefSeq" id="WP_194104267.1">
    <property type="nucleotide sequence ID" value="NZ_JADFFM010000001.1"/>
</dbReference>
<name>A0ABR9XBV6_9SPHI</name>
<dbReference type="Pfam" id="PF00156">
    <property type="entry name" value="Pribosyltran"/>
    <property type="match status" value="1"/>
</dbReference>
<dbReference type="Proteomes" id="UP000632774">
    <property type="component" value="Unassembled WGS sequence"/>
</dbReference>
<evidence type="ECO:0000256" key="1">
    <source>
        <dbReference type="ARBA" id="ARBA00008007"/>
    </source>
</evidence>
<dbReference type="Gene3D" id="3.40.50.2020">
    <property type="match status" value="1"/>
</dbReference>
<comment type="caution">
    <text evidence="3">The sequence shown here is derived from an EMBL/GenBank/DDBJ whole genome shotgun (WGS) entry which is preliminary data.</text>
</comment>
<dbReference type="EMBL" id="JADFFM010000001">
    <property type="protein sequence ID" value="MBE9664844.1"/>
    <property type="molecule type" value="Genomic_DNA"/>
</dbReference>
<gene>
    <name evidence="3" type="ORF">IRJ18_00630</name>
</gene>
<dbReference type="InterPro" id="IPR000836">
    <property type="entry name" value="PRTase_dom"/>
</dbReference>
<reference evidence="3 4" key="1">
    <citation type="submission" date="2020-10" db="EMBL/GenBank/DDBJ databases">
        <title>Mucilaginibacter mali sp. nov., isolated from rhizosphere soil of apple orchard.</title>
        <authorList>
            <person name="Lee J.-S."/>
            <person name="Kim H.S."/>
            <person name="Kim J.-S."/>
        </authorList>
    </citation>
    <scope>NUCLEOTIDE SEQUENCE [LARGE SCALE GENOMIC DNA]</scope>
    <source>
        <strain evidence="3 4">KCTC 23157</strain>
    </source>
</reference>
<organism evidence="3 4">
    <name type="scientific">Mucilaginibacter boryungensis</name>
    <dbReference type="NCBI Taxonomy" id="768480"/>
    <lineage>
        <taxon>Bacteria</taxon>
        <taxon>Pseudomonadati</taxon>
        <taxon>Bacteroidota</taxon>
        <taxon>Sphingobacteriia</taxon>
        <taxon>Sphingobacteriales</taxon>
        <taxon>Sphingobacteriaceae</taxon>
        <taxon>Mucilaginibacter</taxon>
    </lineage>
</organism>
<evidence type="ECO:0000259" key="2">
    <source>
        <dbReference type="Pfam" id="PF00156"/>
    </source>
</evidence>
<dbReference type="InterPro" id="IPR029057">
    <property type="entry name" value="PRTase-like"/>
</dbReference>
<evidence type="ECO:0000313" key="4">
    <source>
        <dbReference type="Proteomes" id="UP000632774"/>
    </source>
</evidence>
<dbReference type="InterPro" id="IPR051910">
    <property type="entry name" value="ComF/GntX_DNA_util-trans"/>
</dbReference>
<accession>A0ABR9XBV6</accession>
<dbReference type="PANTHER" id="PTHR47505:SF1">
    <property type="entry name" value="DNA UTILIZATION PROTEIN YHGH"/>
    <property type="match status" value="1"/>
</dbReference>
<feature type="domain" description="Phosphoribosyltransferase" evidence="2">
    <location>
        <begin position="139"/>
        <end position="228"/>
    </location>
</feature>
<keyword evidence="4" id="KW-1185">Reference proteome</keyword>
<dbReference type="CDD" id="cd06223">
    <property type="entry name" value="PRTases_typeI"/>
    <property type="match status" value="1"/>
</dbReference>
<protein>
    <submittedName>
        <fullName evidence="3">ComF family protein</fullName>
    </submittedName>
</protein>
<dbReference type="SUPFAM" id="SSF53271">
    <property type="entry name" value="PRTase-like"/>
    <property type="match status" value="1"/>
</dbReference>
<proteinExistence type="inferred from homology"/>